<evidence type="ECO:0000256" key="3">
    <source>
        <dbReference type="PROSITE-ProRule" id="PRU00023"/>
    </source>
</evidence>
<gene>
    <name evidence="4" type="primary">ORF51</name>
</gene>
<keyword evidence="2 3" id="KW-0040">ANK repeat</keyword>
<dbReference type="Pfam" id="PF12796">
    <property type="entry name" value="Ank_2"/>
    <property type="match status" value="1"/>
</dbReference>
<name>A0A0B6XU96_9EUPU</name>
<accession>A0A0B6XU96</accession>
<dbReference type="AlphaFoldDB" id="A0A0B6XU96"/>
<proteinExistence type="predicted"/>
<feature type="non-terminal residue" evidence="4">
    <location>
        <position position="1"/>
    </location>
</feature>
<feature type="non-terminal residue" evidence="4">
    <location>
        <position position="68"/>
    </location>
</feature>
<dbReference type="PRINTS" id="PR01415">
    <property type="entry name" value="ANKYRIN"/>
</dbReference>
<protein>
    <submittedName>
        <fullName evidence="4">Uncharacterized protein</fullName>
    </submittedName>
</protein>
<sequence>DKDGRNALHYAAQEGHAEVCKYLAAHGCDVNMQDSIGCTPLLKATSLGTKDVVQMLLDTGCNTDLQDE</sequence>
<dbReference type="SUPFAM" id="SSF48403">
    <property type="entry name" value="Ankyrin repeat"/>
    <property type="match status" value="1"/>
</dbReference>
<evidence type="ECO:0000256" key="1">
    <source>
        <dbReference type="ARBA" id="ARBA00022737"/>
    </source>
</evidence>
<feature type="repeat" description="ANK" evidence="3">
    <location>
        <begin position="3"/>
        <end position="35"/>
    </location>
</feature>
<dbReference type="PROSITE" id="PS50088">
    <property type="entry name" value="ANK_REPEAT"/>
    <property type="match status" value="2"/>
</dbReference>
<dbReference type="EMBL" id="HACG01000025">
    <property type="protein sequence ID" value="CEK46890.1"/>
    <property type="molecule type" value="Transcribed_RNA"/>
</dbReference>
<keyword evidence="1" id="KW-0677">Repeat</keyword>
<dbReference type="PANTHER" id="PTHR24171:SF9">
    <property type="entry name" value="ANKYRIN REPEAT DOMAIN-CONTAINING PROTEIN 39"/>
    <property type="match status" value="1"/>
</dbReference>
<evidence type="ECO:0000313" key="4">
    <source>
        <dbReference type="EMBL" id="CEK46890.1"/>
    </source>
</evidence>
<dbReference type="Gene3D" id="1.25.40.20">
    <property type="entry name" value="Ankyrin repeat-containing domain"/>
    <property type="match status" value="1"/>
</dbReference>
<dbReference type="PROSITE" id="PS50297">
    <property type="entry name" value="ANK_REP_REGION"/>
    <property type="match status" value="2"/>
</dbReference>
<dbReference type="PANTHER" id="PTHR24171">
    <property type="entry name" value="ANKYRIN REPEAT DOMAIN-CONTAINING PROTEIN 39-RELATED"/>
    <property type="match status" value="1"/>
</dbReference>
<dbReference type="SMART" id="SM00248">
    <property type="entry name" value="ANK"/>
    <property type="match status" value="2"/>
</dbReference>
<reference evidence="4" key="1">
    <citation type="submission" date="2014-12" db="EMBL/GenBank/DDBJ databases">
        <title>Insight into the proteome of Arion vulgaris.</title>
        <authorList>
            <person name="Aradska J."/>
            <person name="Bulat T."/>
            <person name="Smidak R."/>
            <person name="Sarate P."/>
            <person name="Gangsoo J."/>
            <person name="Sialana F."/>
            <person name="Bilban M."/>
            <person name="Lubec G."/>
        </authorList>
    </citation>
    <scope>NUCLEOTIDE SEQUENCE</scope>
    <source>
        <tissue evidence="4">Skin</tissue>
    </source>
</reference>
<dbReference type="InterPro" id="IPR036770">
    <property type="entry name" value="Ankyrin_rpt-contain_sf"/>
</dbReference>
<feature type="repeat" description="ANK" evidence="3">
    <location>
        <begin position="36"/>
        <end position="68"/>
    </location>
</feature>
<organism evidence="4">
    <name type="scientific">Arion vulgaris</name>
    <dbReference type="NCBI Taxonomy" id="1028688"/>
    <lineage>
        <taxon>Eukaryota</taxon>
        <taxon>Metazoa</taxon>
        <taxon>Spiralia</taxon>
        <taxon>Lophotrochozoa</taxon>
        <taxon>Mollusca</taxon>
        <taxon>Gastropoda</taxon>
        <taxon>Heterobranchia</taxon>
        <taxon>Euthyneura</taxon>
        <taxon>Panpulmonata</taxon>
        <taxon>Eupulmonata</taxon>
        <taxon>Stylommatophora</taxon>
        <taxon>Helicina</taxon>
        <taxon>Arionoidea</taxon>
        <taxon>Arionidae</taxon>
        <taxon>Arion</taxon>
    </lineage>
</organism>
<evidence type="ECO:0000256" key="2">
    <source>
        <dbReference type="ARBA" id="ARBA00023043"/>
    </source>
</evidence>
<dbReference type="InterPro" id="IPR002110">
    <property type="entry name" value="Ankyrin_rpt"/>
</dbReference>